<dbReference type="FunFam" id="1.10.510.10:FF:000411">
    <property type="entry name" value="Probable Ste20-like kinase Don3"/>
    <property type="match status" value="1"/>
</dbReference>
<dbReference type="EC" id="2.7.11.1" evidence="4"/>
<dbReference type="InterPro" id="IPR017441">
    <property type="entry name" value="Protein_kinase_ATP_BS"/>
</dbReference>
<comment type="caution">
    <text evidence="19">The sequence shown here is derived from an EMBL/GenBank/DDBJ whole genome shotgun (WGS) entry which is preliminary data.</text>
</comment>
<evidence type="ECO:0000256" key="3">
    <source>
        <dbReference type="ARBA" id="ARBA00008874"/>
    </source>
</evidence>
<comment type="similarity">
    <text evidence="3">Belongs to the protein kinase superfamily. STE Ser/Thr protein kinase family. STE20 subfamily.</text>
</comment>
<dbReference type="PROSITE" id="PS50011">
    <property type="entry name" value="PROTEIN_KINASE_DOM"/>
    <property type="match status" value="1"/>
</dbReference>
<evidence type="ECO:0000256" key="6">
    <source>
        <dbReference type="ARBA" id="ARBA00022527"/>
    </source>
</evidence>
<reference evidence="19 20" key="1">
    <citation type="submission" date="2018-11" db="EMBL/GenBank/DDBJ databases">
        <title>Genome sequence of Apiotrichum porosum DSM 27194.</title>
        <authorList>
            <person name="Aliyu H."/>
            <person name="Gorte O."/>
            <person name="Ochsenreither K."/>
        </authorList>
    </citation>
    <scope>NUCLEOTIDE SEQUENCE [LARGE SCALE GENOMIC DNA]</scope>
    <source>
        <strain evidence="19 20">DSM 27194</strain>
    </source>
</reference>
<dbReference type="PROSITE" id="PS00107">
    <property type="entry name" value="PROTEIN_KINASE_ATP"/>
    <property type="match status" value="1"/>
</dbReference>
<dbReference type="RefSeq" id="XP_028478944.1">
    <property type="nucleotide sequence ID" value="XM_028619972.1"/>
</dbReference>
<evidence type="ECO:0000313" key="20">
    <source>
        <dbReference type="Proteomes" id="UP000279236"/>
    </source>
</evidence>
<dbReference type="InterPro" id="IPR050629">
    <property type="entry name" value="STE20/SPS1-PAK"/>
</dbReference>
<gene>
    <name evidence="19" type="ORF">EHS24_004390</name>
</gene>
<keyword evidence="12 16" id="KW-0067">ATP-binding</keyword>
<feature type="region of interest" description="Disordered" evidence="17">
    <location>
        <begin position="343"/>
        <end position="384"/>
    </location>
</feature>
<dbReference type="SMART" id="SM00220">
    <property type="entry name" value="S_TKc"/>
    <property type="match status" value="1"/>
</dbReference>
<keyword evidence="20" id="KW-1185">Reference proteome</keyword>
<keyword evidence="7" id="KW-0597">Phosphoprotein</keyword>
<sequence length="490" mass="53823">MASSTADQSSAYTLMEKLGVGNFGTVWKAVHNVTKDVVAIKMVDLESTDDDIAEIQAEISHLSTCSSDQITRYYGSFVKGYRLWIVMEYMAGGSCLDLLKPGVFTEQQIAIVCREILLGLQYLHAEGKIHRDIKAANILLAANGDVKLADFGVAAQLSSHKSQRHTFVGTPFWMAPEVIRQTGYDSRADIWSLGITAIEMAKGEPPLAENHPFKAIFLIPKADAPRLEESGWSKDFCDFVAACLQKQPRNRPLAKDLLRHPFITSAPRTSDLVDLVERYRDFQEQKAKPGSATQDYKTVMATGGPVQTEWDFDETIRGTIKGVPVKFDLGDFDDDEEDQVVVSREPTTASEAKPPVSQTTVRKSDIGEESSTMRPLKKAPAQSLPPAFEDFVPGGTMMATVINPALDSLSQDAPLARNAVHTIQQGFAELAKHNPELVIDLVSKVTERMDRATPAATTTPSDVIKDRSPLADQLYQRWLDGLRVKVGAGA</sequence>
<dbReference type="Pfam" id="PF00069">
    <property type="entry name" value="Pkinase"/>
    <property type="match status" value="1"/>
</dbReference>
<evidence type="ECO:0000256" key="5">
    <source>
        <dbReference type="ARBA" id="ARBA00022490"/>
    </source>
</evidence>
<keyword evidence="11" id="KW-0418">Kinase</keyword>
<dbReference type="PANTHER" id="PTHR48012">
    <property type="entry name" value="STERILE20-LIKE KINASE, ISOFORM B-RELATED"/>
    <property type="match status" value="1"/>
</dbReference>
<keyword evidence="9" id="KW-0479">Metal-binding</keyword>
<proteinExistence type="inferred from homology"/>
<accession>A0A427Y4Z5</accession>
<evidence type="ECO:0000256" key="2">
    <source>
        <dbReference type="ARBA" id="ARBA00004496"/>
    </source>
</evidence>
<feature type="compositionally biased region" description="Polar residues" evidence="17">
    <location>
        <begin position="345"/>
        <end position="361"/>
    </location>
</feature>
<dbReference type="CDD" id="cd06609">
    <property type="entry name" value="STKc_MST3_like"/>
    <property type="match status" value="1"/>
</dbReference>
<organism evidence="19 20">
    <name type="scientific">Apiotrichum porosum</name>
    <dbReference type="NCBI Taxonomy" id="105984"/>
    <lineage>
        <taxon>Eukaryota</taxon>
        <taxon>Fungi</taxon>
        <taxon>Dikarya</taxon>
        <taxon>Basidiomycota</taxon>
        <taxon>Agaricomycotina</taxon>
        <taxon>Tremellomycetes</taxon>
        <taxon>Trichosporonales</taxon>
        <taxon>Trichosporonaceae</taxon>
        <taxon>Apiotrichum</taxon>
    </lineage>
</organism>
<evidence type="ECO:0000256" key="17">
    <source>
        <dbReference type="SAM" id="MobiDB-lite"/>
    </source>
</evidence>
<evidence type="ECO:0000256" key="4">
    <source>
        <dbReference type="ARBA" id="ARBA00012513"/>
    </source>
</evidence>
<dbReference type="STRING" id="105984.A0A427Y4Z5"/>
<feature type="domain" description="Protein kinase" evidence="18">
    <location>
        <begin position="12"/>
        <end position="263"/>
    </location>
</feature>
<evidence type="ECO:0000256" key="16">
    <source>
        <dbReference type="PROSITE-ProRule" id="PRU10141"/>
    </source>
</evidence>
<comment type="subcellular location">
    <subcellularLocation>
        <location evidence="2">Cytoplasm</location>
    </subcellularLocation>
</comment>
<dbReference type="InterPro" id="IPR000719">
    <property type="entry name" value="Prot_kinase_dom"/>
</dbReference>
<comment type="catalytic activity">
    <reaction evidence="15">
        <text>L-seryl-[protein] + ATP = O-phospho-L-seryl-[protein] + ADP + H(+)</text>
        <dbReference type="Rhea" id="RHEA:17989"/>
        <dbReference type="Rhea" id="RHEA-COMP:9863"/>
        <dbReference type="Rhea" id="RHEA-COMP:11604"/>
        <dbReference type="ChEBI" id="CHEBI:15378"/>
        <dbReference type="ChEBI" id="CHEBI:29999"/>
        <dbReference type="ChEBI" id="CHEBI:30616"/>
        <dbReference type="ChEBI" id="CHEBI:83421"/>
        <dbReference type="ChEBI" id="CHEBI:456216"/>
        <dbReference type="EC" id="2.7.11.1"/>
    </reaction>
</comment>
<evidence type="ECO:0000256" key="12">
    <source>
        <dbReference type="ARBA" id="ARBA00022840"/>
    </source>
</evidence>
<dbReference type="Gene3D" id="1.10.510.10">
    <property type="entry name" value="Transferase(Phosphotransferase) domain 1"/>
    <property type="match status" value="1"/>
</dbReference>
<dbReference type="InterPro" id="IPR011009">
    <property type="entry name" value="Kinase-like_dom_sf"/>
</dbReference>
<evidence type="ECO:0000256" key="7">
    <source>
        <dbReference type="ARBA" id="ARBA00022553"/>
    </source>
</evidence>
<dbReference type="GO" id="GO:0004674">
    <property type="term" value="F:protein serine/threonine kinase activity"/>
    <property type="evidence" value="ECO:0007669"/>
    <property type="project" value="UniProtKB-KW"/>
</dbReference>
<evidence type="ECO:0000256" key="8">
    <source>
        <dbReference type="ARBA" id="ARBA00022679"/>
    </source>
</evidence>
<evidence type="ECO:0000256" key="15">
    <source>
        <dbReference type="ARBA" id="ARBA00048679"/>
    </source>
</evidence>
<protein>
    <recommendedName>
        <fullName evidence="4">non-specific serine/threonine protein kinase</fullName>
        <ecNumber evidence="4">2.7.11.1</ecNumber>
    </recommendedName>
</protein>
<dbReference type="GO" id="GO:0005524">
    <property type="term" value="F:ATP binding"/>
    <property type="evidence" value="ECO:0007669"/>
    <property type="project" value="UniProtKB-UniRule"/>
</dbReference>
<evidence type="ECO:0000256" key="9">
    <source>
        <dbReference type="ARBA" id="ARBA00022723"/>
    </source>
</evidence>
<keyword evidence="5" id="KW-0963">Cytoplasm</keyword>
<evidence type="ECO:0000259" key="18">
    <source>
        <dbReference type="PROSITE" id="PS50011"/>
    </source>
</evidence>
<evidence type="ECO:0000256" key="11">
    <source>
        <dbReference type="ARBA" id="ARBA00022777"/>
    </source>
</evidence>
<dbReference type="AlphaFoldDB" id="A0A427Y4Z5"/>
<keyword evidence="10 16" id="KW-0547">Nucleotide-binding</keyword>
<evidence type="ECO:0000256" key="14">
    <source>
        <dbReference type="ARBA" id="ARBA00047899"/>
    </source>
</evidence>
<keyword evidence="13" id="KW-0460">Magnesium</keyword>
<dbReference type="SUPFAM" id="SSF56112">
    <property type="entry name" value="Protein kinase-like (PK-like)"/>
    <property type="match status" value="1"/>
</dbReference>
<dbReference type="GO" id="GO:0005737">
    <property type="term" value="C:cytoplasm"/>
    <property type="evidence" value="ECO:0007669"/>
    <property type="project" value="UniProtKB-SubCell"/>
</dbReference>
<dbReference type="OrthoDB" id="248923at2759"/>
<evidence type="ECO:0000256" key="1">
    <source>
        <dbReference type="ARBA" id="ARBA00001946"/>
    </source>
</evidence>
<comment type="catalytic activity">
    <reaction evidence="14">
        <text>L-threonyl-[protein] + ATP = O-phospho-L-threonyl-[protein] + ADP + H(+)</text>
        <dbReference type="Rhea" id="RHEA:46608"/>
        <dbReference type="Rhea" id="RHEA-COMP:11060"/>
        <dbReference type="Rhea" id="RHEA-COMP:11605"/>
        <dbReference type="ChEBI" id="CHEBI:15378"/>
        <dbReference type="ChEBI" id="CHEBI:30013"/>
        <dbReference type="ChEBI" id="CHEBI:30616"/>
        <dbReference type="ChEBI" id="CHEBI:61977"/>
        <dbReference type="ChEBI" id="CHEBI:456216"/>
        <dbReference type="EC" id="2.7.11.1"/>
    </reaction>
</comment>
<name>A0A427Y4Z5_9TREE</name>
<keyword evidence="6" id="KW-0723">Serine/threonine-protein kinase</keyword>
<dbReference type="GeneID" id="39588933"/>
<comment type="cofactor">
    <cofactor evidence="1">
        <name>Mg(2+)</name>
        <dbReference type="ChEBI" id="CHEBI:18420"/>
    </cofactor>
</comment>
<dbReference type="EMBL" id="RSCE01000002">
    <property type="protein sequence ID" value="RSH86159.1"/>
    <property type="molecule type" value="Genomic_DNA"/>
</dbReference>
<evidence type="ECO:0000313" key="19">
    <source>
        <dbReference type="EMBL" id="RSH86159.1"/>
    </source>
</evidence>
<dbReference type="GO" id="GO:0046872">
    <property type="term" value="F:metal ion binding"/>
    <property type="evidence" value="ECO:0007669"/>
    <property type="project" value="UniProtKB-KW"/>
</dbReference>
<dbReference type="PANTHER" id="PTHR48012:SF27">
    <property type="entry name" value="SERINE_THREONINE-PROTEIN KINASE SID1"/>
    <property type="match status" value="1"/>
</dbReference>
<feature type="binding site" evidence="16">
    <location>
        <position position="41"/>
    </location>
    <ligand>
        <name>ATP</name>
        <dbReference type="ChEBI" id="CHEBI:30616"/>
    </ligand>
</feature>
<dbReference type="Proteomes" id="UP000279236">
    <property type="component" value="Unassembled WGS sequence"/>
</dbReference>
<evidence type="ECO:0000256" key="13">
    <source>
        <dbReference type="ARBA" id="ARBA00022842"/>
    </source>
</evidence>
<keyword evidence="8" id="KW-0808">Transferase</keyword>
<evidence type="ECO:0000256" key="10">
    <source>
        <dbReference type="ARBA" id="ARBA00022741"/>
    </source>
</evidence>